<feature type="compositionally biased region" description="Polar residues" evidence="6">
    <location>
        <begin position="105"/>
        <end position="120"/>
    </location>
</feature>
<dbReference type="PANTHER" id="PTHR31082:SF4">
    <property type="entry name" value="PHEROMONE-REGULATED MEMBRANE PROTEIN 10"/>
    <property type="match status" value="1"/>
</dbReference>
<dbReference type="InterPro" id="IPR010619">
    <property type="entry name" value="ThrE-like_N"/>
</dbReference>
<feature type="region of interest" description="Disordered" evidence="6">
    <location>
        <begin position="105"/>
        <end position="125"/>
    </location>
</feature>
<evidence type="ECO:0008006" key="12">
    <source>
        <dbReference type="Google" id="ProtNLM"/>
    </source>
</evidence>
<feature type="compositionally biased region" description="Basic and acidic residues" evidence="6">
    <location>
        <begin position="461"/>
        <end position="476"/>
    </location>
</feature>
<evidence type="ECO:0000259" key="9">
    <source>
        <dbReference type="Pfam" id="PF12821"/>
    </source>
</evidence>
<evidence type="ECO:0000256" key="3">
    <source>
        <dbReference type="ARBA" id="ARBA00022989"/>
    </source>
</evidence>
<evidence type="ECO:0000259" key="8">
    <source>
        <dbReference type="Pfam" id="PF06738"/>
    </source>
</evidence>
<evidence type="ECO:0000256" key="5">
    <source>
        <dbReference type="ARBA" id="ARBA00034125"/>
    </source>
</evidence>
<feature type="region of interest" description="Disordered" evidence="6">
    <location>
        <begin position="144"/>
        <end position="171"/>
    </location>
</feature>
<feature type="compositionally biased region" description="Acidic residues" evidence="6">
    <location>
        <begin position="420"/>
        <end position="432"/>
    </location>
</feature>
<comment type="caution">
    <text evidence="10">The sequence shown here is derived from an EMBL/GenBank/DDBJ whole genome shotgun (WGS) entry which is preliminary data.</text>
</comment>
<dbReference type="Proteomes" id="UP000306954">
    <property type="component" value="Unassembled WGS sequence"/>
</dbReference>
<evidence type="ECO:0000256" key="2">
    <source>
        <dbReference type="ARBA" id="ARBA00022692"/>
    </source>
</evidence>
<feature type="compositionally biased region" description="Basic and acidic residues" evidence="6">
    <location>
        <begin position="368"/>
        <end position="387"/>
    </location>
</feature>
<feature type="transmembrane region" description="Helical" evidence="7">
    <location>
        <begin position="712"/>
        <end position="737"/>
    </location>
</feature>
<feature type="transmembrane region" description="Helical" evidence="7">
    <location>
        <begin position="928"/>
        <end position="949"/>
    </location>
</feature>
<dbReference type="EMBL" id="SPOF01000007">
    <property type="protein sequence ID" value="TIB15442.1"/>
    <property type="molecule type" value="Genomic_DNA"/>
</dbReference>
<feature type="compositionally biased region" description="Polar residues" evidence="6">
    <location>
        <begin position="257"/>
        <end position="266"/>
    </location>
</feature>
<dbReference type="PANTHER" id="PTHR31082">
    <property type="entry name" value="PHEROMONE-REGULATED MEMBRANE PROTEIN 10"/>
    <property type="match status" value="1"/>
</dbReference>
<dbReference type="Pfam" id="PF06738">
    <property type="entry name" value="ThrE"/>
    <property type="match status" value="1"/>
</dbReference>
<feature type="transmembrane region" description="Helical" evidence="7">
    <location>
        <begin position="859"/>
        <end position="876"/>
    </location>
</feature>
<reference evidence="10 11" key="1">
    <citation type="submission" date="2019-03" db="EMBL/GenBank/DDBJ databases">
        <title>Sequencing 23 genomes of Wallemia ichthyophaga.</title>
        <authorList>
            <person name="Gostincar C."/>
        </authorList>
    </citation>
    <scope>NUCLEOTIDE SEQUENCE [LARGE SCALE GENOMIC DNA]</scope>
    <source>
        <strain evidence="10 11">EXF-8621</strain>
    </source>
</reference>
<feature type="domain" description="Threonine/Serine exporter ThrE" evidence="9">
    <location>
        <begin position="810"/>
        <end position="944"/>
    </location>
</feature>
<dbReference type="GO" id="GO:0016020">
    <property type="term" value="C:membrane"/>
    <property type="evidence" value="ECO:0007669"/>
    <property type="project" value="UniProtKB-SubCell"/>
</dbReference>
<evidence type="ECO:0000256" key="4">
    <source>
        <dbReference type="ARBA" id="ARBA00023136"/>
    </source>
</evidence>
<accession>A0A4T0GP07</accession>
<keyword evidence="4 7" id="KW-0472">Membrane</keyword>
<sequence length="959" mass="104491">MNVYVIAFGAVQVAVKIFSSGMHNLKWDGDVIVDINHRDSTPMNEKSNEFYSLNDEESLQPRSKSKGKDRGNGNGKGKQRMSNFYLGDKYDETLEDLEDSFFNASTSANNRHHSTTTNSPLRPIGSEDSIQQLKTHAENFVSHHSQRLSETATTTTPNNSSPSASTTTSSDNISNFSNAWANAKAHMNLGGRNSFVSVDSEDGEGRLPRPVTALGETSILGNLLDLYAHKIVGQRVLADGAPAEAEAAVAPLPSPPQGNLSGNVPRNDSPAAPEQVKIPMTSLNRQSNQETVRSTPSHSSIPAVRSRSNSLPDETGVAASYPPRPSPGRDARRTSQPPRPSFNINSPLTPVDENVPARNKPNLNIEVNRNRSMDLSRNRSMDIERNRSRSNSAESTKSYTSVNHLLKSFPNHSNFHGGAEYDDDDEASPDDLAENHPIKKLISPRMSTESGPRDTYPLLGGEKEANDPKRPSDPFEDELVKKISDSLQRHDFLLRLGKALMDYGAPTHRIESQLYTAADFLNVSASFLYLPNILMITLSDYDTHTCEQFFLRSTGGLDLSRLSKAHKVYVEVINKKINTEQALWRLHDIAECEDQYTARQTVLIGALASAAVAPMAFSASLADIPVVFFLGGFLTFVKVSGVLKSESFGFILEISCACLISMAARGLFTTGVFCFQSIAASAIVLILPGWIIACGALELASRNIVSGSIRVVYALCYSMFLGFAISIGSDFISVLAVHDNSDQHDQFDTVTLSGTFLPNSSFSDINNPIEEGSFTFTNTSAPTYHGDVVCVRHPDAPFYLKTMPKIYLLVCAPVFAAFLSMYNKADWRKSEMWIGVIISCSGYASNVATTMFAPNRSDIISSVSSFTVGFLGNCYSRLFKRSAFPVTVTGILLCVPNGISAAGGIAMSNPSPDNESSFSRGLVIGLRMFQVAVGIVVGLFLSTIFVYNIGAKRGFLFSF</sequence>
<feature type="domain" description="Threonine/serine exporter-like N-terminal" evidence="8">
    <location>
        <begin position="491"/>
        <end position="730"/>
    </location>
</feature>
<feature type="region of interest" description="Disordered" evidence="6">
    <location>
        <begin position="249"/>
        <end position="476"/>
    </location>
</feature>
<name>A0A4T0GP07_WALIC</name>
<keyword evidence="2 7" id="KW-0812">Transmembrane</keyword>
<feature type="transmembrane region" description="Helical" evidence="7">
    <location>
        <begin position="603"/>
        <end position="636"/>
    </location>
</feature>
<feature type="compositionally biased region" description="Polar residues" evidence="6">
    <location>
        <begin position="41"/>
        <end position="51"/>
    </location>
</feature>
<evidence type="ECO:0000256" key="6">
    <source>
        <dbReference type="SAM" id="MobiDB-lite"/>
    </source>
</evidence>
<feature type="compositionally biased region" description="Polar residues" evidence="6">
    <location>
        <begin position="393"/>
        <end position="403"/>
    </location>
</feature>
<evidence type="ECO:0000313" key="10">
    <source>
        <dbReference type="EMBL" id="TIB15442.1"/>
    </source>
</evidence>
<evidence type="ECO:0000256" key="7">
    <source>
        <dbReference type="SAM" id="Phobius"/>
    </source>
</evidence>
<feature type="compositionally biased region" description="Low complexity" evidence="6">
    <location>
        <begin position="151"/>
        <end position="170"/>
    </location>
</feature>
<feature type="compositionally biased region" description="Polar residues" evidence="6">
    <location>
        <begin position="281"/>
        <end position="312"/>
    </location>
</feature>
<dbReference type="AlphaFoldDB" id="A0A4T0GP07"/>
<comment type="similarity">
    <text evidence="5">Belongs to the ThrE exporter (TC 2.A.79) family.</text>
</comment>
<feature type="transmembrane region" description="Helical" evidence="7">
    <location>
        <begin position="648"/>
        <end position="668"/>
    </location>
</feature>
<evidence type="ECO:0000256" key="1">
    <source>
        <dbReference type="ARBA" id="ARBA00004141"/>
    </source>
</evidence>
<dbReference type="InterPro" id="IPR024528">
    <property type="entry name" value="ThrE_2"/>
</dbReference>
<keyword evidence="3 7" id="KW-1133">Transmembrane helix</keyword>
<feature type="region of interest" description="Disordered" evidence="6">
    <location>
        <begin position="41"/>
        <end position="84"/>
    </location>
</feature>
<feature type="transmembrane region" description="Helical" evidence="7">
    <location>
        <begin position="806"/>
        <end position="822"/>
    </location>
</feature>
<protein>
    <recommendedName>
        <fullName evidence="12">Pheromone-regulated membrane protein 10</fullName>
    </recommendedName>
</protein>
<feature type="transmembrane region" description="Helical" evidence="7">
    <location>
        <begin position="680"/>
        <end position="700"/>
    </location>
</feature>
<gene>
    <name evidence="10" type="ORF">E3P90_00856</name>
</gene>
<feature type="transmembrane region" description="Helical" evidence="7">
    <location>
        <begin position="834"/>
        <end position="853"/>
    </location>
</feature>
<comment type="subcellular location">
    <subcellularLocation>
        <location evidence="1">Membrane</location>
        <topology evidence="1">Multi-pass membrane protein</topology>
    </subcellularLocation>
</comment>
<dbReference type="InterPro" id="IPR051361">
    <property type="entry name" value="ThrE/Ser_Exporter"/>
</dbReference>
<dbReference type="GO" id="GO:0022857">
    <property type="term" value="F:transmembrane transporter activity"/>
    <property type="evidence" value="ECO:0007669"/>
    <property type="project" value="InterPro"/>
</dbReference>
<organism evidence="10 11">
    <name type="scientific">Wallemia ichthyophaga</name>
    <dbReference type="NCBI Taxonomy" id="245174"/>
    <lineage>
        <taxon>Eukaryota</taxon>
        <taxon>Fungi</taxon>
        <taxon>Dikarya</taxon>
        <taxon>Basidiomycota</taxon>
        <taxon>Wallemiomycotina</taxon>
        <taxon>Wallemiomycetes</taxon>
        <taxon>Wallemiales</taxon>
        <taxon>Wallemiaceae</taxon>
        <taxon>Wallemia</taxon>
    </lineage>
</organism>
<dbReference type="Pfam" id="PF12821">
    <property type="entry name" value="ThrE_2"/>
    <property type="match status" value="1"/>
</dbReference>
<evidence type="ECO:0000313" key="11">
    <source>
        <dbReference type="Proteomes" id="UP000306954"/>
    </source>
</evidence>
<feature type="transmembrane region" description="Helical" evidence="7">
    <location>
        <begin position="883"/>
        <end position="908"/>
    </location>
</feature>
<proteinExistence type="inferred from homology"/>